<dbReference type="AlphaFoldDB" id="A0A1I1E2S1"/>
<organism evidence="1 2">
    <name type="scientific">Marinospirillum celere</name>
    <dbReference type="NCBI Taxonomy" id="1122252"/>
    <lineage>
        <taxon>Bacteria</taxon>
        <taxon>Pseudomonadati</taxon>
        <taxon>Pseudomonadota</taxon>
        <taxon>Gammaproteobacteria</taxon>
        <taxon>Oceanospirillales</taxon>
        <taxon>Oceanospirillaceae</taxon>
        <taxon>Marinospirillum</taxon>
    </lineage>
</organism>
<protein>
    <submittedName>
        <fullName evidence="1">Uncharacterized protein</fullName>
    </submittedName>
</protein>
<reference evidence="1 2" key="1">
    <citation type="submission" date="2016-10" db="EMBL/GenBank/DDBJ databases">
        <authorList>
            <person name="de Groot N.N."/>
        </authorList>
    </citation>
    <scope>NUCLEOTIDE SEQUENCE [LARGE SCALE GENOMIC DNA]</scope>
    <source>
        <strain evidence="1 2">DSM 18438</strain>
    </source>
</reference>
<proteinExistence type="predicted"/>
<evidence type="ECO:0000313" key="2">
    <source>
        <dbReference type="Proteomes" id="UP000199058"/>
    </source>
</evidence>
<dbReference type="STRING" id="1122252.SAMN05660443_0265"/>
<accession>A0A1I1E2S1</accession>
<keyword evidence="2" id="KW-1185">Reference proteome</keyword>
<evidence type="ECO:0000313" key="1">
    <source>
        <dbReference type="EMBL" id="SFB80982.1"/>
    </source>
</evidence>
<name>A0A1I1E2S1_9GAMM</name>
<dbReference type="Proteomes" id="UP000199058">
    <property type="component" value="Unassembled WGS sequence"/>
</dbReference>
<dbReference type="EMBL" id="FOLH01000001">
    <property type="protein sequence ID" value="SFB80982.1"/>
    <property type="molecule type" value="Genomic_DNA"/>
</dbReference>
<sequence length="497" mass="53973">MSVIHWSVSCSVGKVVGPVIVEHEENGSSTAELTVQGSANAGDSISIGSSAGTLFTGLVDRAENTDQGLVRLECTSGLQRAVNRLTRNQIDSMFSGAPWHPDLSDDEAQGWDYFQDRMKTYFGSVNASSGVPQLVGWGSGGGGGSPVIETSTNTPSYTTLLDGVIFEIEYRVPTYEQVTAQYSWTDSDQLPVAEGEQMTDFIRAQNQAKFDSARMTRGEVEQLLRSTGWVPAFVDGDSISQWRMQDHIVEAIYYGDQDDENRNDFVVINTNPTTSFNATLVKRFESQLIIKGTMTVGNASGSIKRVRIAREYPGTAPDGWKTQLGEPPEIDFVGDLNSWINAHAAAAHKEIQESHRQNSVTVTSPLASAFVNGSVIKVVHRLDPDAGIAVTETTYSTYGAEDFDSVSVTLDEKRDRAPGPAHLLTTRVIDQESAGTIENQPGLIKTVGTLSTYSWNSAQQAWRLLATRVTSVSKSSFTMPAPEYSDTDPIEIGMSVS</sequence>
<gene>
    <name evidence="1" type="ORF">SAMN05660443_0265</name>
</gene>